<evidence type="ECO:0000256" key="4">
    <source>
        <dbReference type="ARBA" id="ARBA00022692"/>
    </source>
</evidence>
<keyword evidence="3" id="KW-1003">Cell membrane</keyword>
<accession>A0A934HQZ5</accession>
<feature type="transmembrane region" description="Helical" evidence="8">
    <location>
        <begin position="127"/>
        <end position="145"/>
    </location>
</feature>
<evidence type="ECO:0000256" key="6">
    <source>
        <dbReference type="ARBA" id="ARBA00022989"/>
    </source>
</evidence>
<evidence type="ECO:0000256" key="1">
    <source>
        <dbReference type="ARBA" id="ARBA00004651"/>
    </source>
</evidence>
<dbReference type="PIRSF" id="PIRSF037497">
    <property type="entry name" value="MreD_Clostridium/Treponema_prd"/>
    <property type="match status" value="1"/>
</dbReference>
<organism evidence="9 10">
    <name type="scientific">Clostridium aciditolerans</name>
    <dbReference type="NCBI Taxonomy" id="339861"/>
    <lineage>
        <taxon>Bacteria</taxon>
        <taxon>Bacillati</taxon>
        <taxon>Bacillota</taxon>
        <taxon>Clostridia</taxon>
        <taxon>Eubacteriales</taxon>
        <taxon>Clostridiaceae</taxon>
        <taxon>Clostridium</taxon>
    </lineage>
</organism>
<dbReference type="Proteomes" id="UP000622687">
    <property type="component" value="Unassembled WGS sequence"/>
</dbReference>
<dbReference type="NCBIfam" id="TIGR03426">
    <property type="entry name" value="shape_MreD"/>
    <property type="match status" value="1"/>
</dbReference>
<keyword evidence="5" id="KW-0133">Cell shape</keyword>
<keyword evidence="7 8" id="KW-0472">Membrane</keyword>
<evidence type="ECO:0000256" key="2">
    <source>
        <dbReference type="ARBA" id="ARBA00007776"/>
    </source>
</evidence>
<protein>
    <submittedName>
        <fullName evidence="9">Rod shape-determining protein MreD</fullName>
    </submittedName>
</protein>
<feature type="transmembrane region" description="Helical" evidence="8">
    <location>
        <begin position="99"/>
        <end position="121"/>
    </location>
</feature>
<dbReference type="GO" id="GO:0005886">
    <property type="term" value="C:plasma membrane"/>
    <property type="evidence" value="ECO:0007669"/>
    <property type="project" value="UniProtKB-SubCell"/>
</dbReference>
<dbReference type="GO" id="GO:0008360">
    <property type="term" value="P:regulation of cell shape"/>
    <property type="evidence" value="ECO:0007669"/>
    <property type="project" value="UniProtKB-KW"/>
</dbReference>
<comment type="subcellular location">
    <subcellularLocation>
        <location evidence="1">Cell membrane</location>
        <topology evidence="1">Multi-pass membrane protein</topology>
    </subcellularLocation>
</comment>
<proteinExistence type="inferred from homology"/>
<dbReference type="InterPro" id="IPR017225">
    <property type="entry name" value="Cell_shape_determin_MreD_prd"/>
</dbReference>
<evidence type="ECO:0000256" key="7">
    <source>
        <dbReference type="ARBA" id="ARBA00023136"/>
    </source>
</evidence>
<evidence type="ECO:0000256" key="5">
    <source>
        <dbReference type="ARBA" id="ARBA00022960"/>
    </source>
</evidence>
<feature type="transmembrane region" description="Helical" evidence="8">
    <location>
        <begin position="74"/>
        <end position="92"/>
    </location>
</feature>
<keyword evidence="4 8" id="KW-0812">Transmembrane</keyword>
<evidence type="ECO:0000256" key="8">
    <source>
        <dbReference type="SAM" id="Phobius"/>
    </source>
</evidence>
<keyword evidence="6 8" id="KW-1133">Transmembrane helix</keyword>
<evidence type="ECO:0000256" key="3">
    <source>
        <dbReference type="ARBA" id="ARBA00022475"/>
    </source>
</evidence>
<dbReference type="InterPro" id="IPR007227">
    <property type="entry name" value="Cell_shape_determining_MreD"/>
</dbReference>
<evidence type="ECO:0000313" key="10">
    <source>
        <dbReference type="Proteomes" id="UP000622687"/>
    </source>
</evidence>
<comment type="similarity">
    <text evidence="2">Belongs to the MreD family.</text>
</comment>
<dbReference type="AlphaFoldDB" id="A0A934HQZ5"/>
<reference evidence="9" key="1">
    <citation type="submission" date="2020-12" db="EMBL/GenBank/DDBJ databases">
        <title>Clostridium thailandense sp. nov., a novel acetogenic bacterium isolated from peat land soil in Thailand.</title>
        <authorList>
            <person name="Chaikitkaew S."/>
            <person name="Birkeland N.K."/>
        </authorList>
    </citation>
    <scope>NUCLEOTIDE SEQUENCE</scope>
    <source>
        <strain evidence="9">DSM 17425</strain>
    </source>
</reference>
<comment type="caution">
    <text evidence="9">The sequence shown here is derived from an EMBL/GenBank/DDBJ whole genome shotgun (WGS) entry which is preliminary data.</text>
</comment>
<name>A0A934HQZ5_9CLOT</name>
<dbReference type="Pfam" id="PF04093">
    <property type="entry name" value="MreD"/>
    <property type="match status" value="1"/>
</dbReference>
<evidence type="ECO:0000313" key="9">
    <source>
        <dbReference type="EMBL" id="MBI6871668.1"/>
    </source>
</evidence>
<sequence length="163" mass="18876">MRKVLILFLLSILFFILDNVLMPFLAIKTIYPSLLLVFMICYSMVNGKWEGLWLGVFCGLLQDIYFTSGFGLNALINMIICIIAGVIGDNIFKEKNLIPVASCFSLSFLKGTVLLIVLYFLKINVDFKDVFFIALYNMVISAIIYKKVYKLCQKEYMQKRWKF</sequence>
<dbReference type="RefSeq" id="WP_211141117.1">
    <property type="nucleotide sequence ID" value="NZ_JAEEGB010000004.1"/>
</dbReference>
<keyword evidence="10" id="KW-1185">Reference proteome</keyword>
<gene>
    <name evidence="9" type="primary">mreD</name>
    <name evidence="9" type="ORF">I6U51_02975</name>
</gene>
<dbReference type="EMBL" id="JAEEGB010000004">
    <property type="protein sequence ID" value="MBI6871668.1"/>
    <property type="molecule type" value="Genomic_DNA"/>
</dbReference>